<accession>A0A5A7MVZ9</accession>
<dbReference type="Proteomes" id="UP000325187">
    <property type="component" value="Unassembled WGS sequence"/>
</dbReference>
<feature type="compositionally biased region" description="Basic and acidic residues" evidence="1">
    <location>
        <begin position="246"/>
        <end position="263"/>
    </location>
</feature>
<sequence length="271" mass="30341">MRLSHLFLALMMLLPAHRLAAQDSDAIDRAVTENPYRTADQKARDVYRHPAETLKFFGITADMTVAEPLPGWYTEILGDLLRDKGTYIALNTAPHLSEDAGRRARSHAWRDNYIASKGKLFGDKAFARFMLTEDGFAADDSVDAILAFRSMHGWVYSDVLEEVLAEFFRVLKPGGVLGVVQHRENEDSPNTPADRRGYLKQSFVIEAVTKAGFVLADQSEINANPKDTKDYEIGVWGLPPVLRAGSDEERRKNQAIGESDRMTLKFVKPGQ</sequence>
<dbReference type="EMBL" id="BKCL01000012">
    <property type="protein sequence ID" value="GEQ99025.1"/>
    <property type="molecule type" value="Genomic_DNA"/>
</dbReference>
<comment type="caution">
    <text evidence="5">The sequence shown here is derived from an EMBL/GenBank/DDBJ whole genome shotgun (WGS) entry which is preliminary data.</text>
</comment>
<feature type="chain" id="PRO_5022808960" evidence="2">
    <location>
        <begin position="21"/>
        <end position="271"/>
    </location>
</feature>
<gene>
    <name evidence="4" type="ORF">JCM17844_26620</name>
    <name evidence="5" type="ORF">JCM17845_14130</name>
</gene>
<dbReference type="InterPro" id="IPR013216">
    <property type="entry name" value="Methyltransf_11"/>
</dbReference>
<dbReference type="PIRSF" id="PIRSF031679">
    <property type="entry name" value="Mtase_Alr7345_prd"/>
    <property type="match status" value="1"/>
</dbReference>
<accession>A0A5A7N0C0</accession>
<evidence type="ECO:0000313" key="4">
    <source>
        <dbReference type="EMBL" id="GEQ99025.1"/>
    </source>
</evidence>
<evidence type="ECO:0000313" key="6">
    <source>
        <dbReference type="Proteomes" id="UP000322084"/>
    </source>
</evidence>
<dbReference type="AlphaFoldDB" id="A0A5A7N0C0"/>
<keyword evidence="2" id="KW-0732">Signal</keyword>
<dbReference type="GO" id="GO:0032259">
    <property type="term" value="P:methylation"/>
    <property type="evidence" value="ECO:0007669"/>
    <property type="project" value="UniProtKB-KW"/>
</dbReference>
<organism evidence="5 7">
    <name type="scientific">Iodidimonas gelatinilytica</name>
    <dbReference type="NCBI Taxonomy" id="1236966"/>
    <lineage>
        <taxon>Bacteria</taxon>
        <taxon>Pseudomonadati</taxon>
        <taxon>Pseudomonadota</taxon>
        <taxon>Alphaproteobacteria</taxon>
        <taxon>Iodidimonadales</taxon>
        <taxon>Iodidimonadaceae</taxon>
        <taxon>Iodidimonas</taxon>
    </lineage>
</organism>
<reference evidence="6 7" key="1">
    <citation type="submission" date="2019-09" db="EMBL/GenBank/DDBJ databases">
        <title>NBRP : Genome information of microbial organism related human and environment.</title>
        <authorList>
            <person name="Hattori M."/>
            <person name="Oshima K."/>
            <person name="Inaba H."/>
            <person name="Suda W."/>
            <person name="Sakamoto M."/>
            <person name="Iino T."/>
            <person name="Kitahara M."/>
            <person name="Oshida Y."/>
            <person name="Iida T."/>
            <person name="Kudo T."/>
            <person name="Itoh T."/>
            <person name="Ohkuma M."/>
        </authorList>
    </citation>
    <scope>NUCLEOTIDE SEQUENCE [LARGE SCALE GENOMIC DNA]</scope>
    <source>
        <strain evidence="4 6">Hi-2</strain>
        <strain evidence="5 7">Mie-1</strain>
    </source>
</reference>
<evidence type="ECO:0000256" key="2">
    <source>
        <dbReference type="SAM" id="SignalP"/>
    </source>
</evidence>
<keyword evidence="7" id="KW-1185">Reference proteome</keyword>
<name>A0A5A7N0C0_9PROT</name>
<dbReference type="GO" id="GO:0008757">
    <property type="term" value="F:S-adenosylmethionine-dependent methyltransferase activity"/>
    <property type="evidence" value="ECO:0007669"/>
    <property type="project" value="InterPro"/>
</dbReference>
<evidence type="ECO:0000259" key="3">
    <source>
        <dbReference type="Pfam" id="PF08241"/>
    </source>
</evidence>
<dbReference type="Gene3D" id="3.40.50.150">
    <property type="entry name" value="Vaccinia Virus protein VP39"/>
    <property type="match status" value="1"/>
</dbReference>
<dbReference type="InterPro" id="IPR016980">
    <property type="entry name" value="S-AdoMet-dep_MeTrfase_Alr7345"/>
</dbReference>
<evidence type="ECO:0000313" key="5">
    <source>
        <dbReference type="EMBL" id="GER00790.1"/>
    </source>
</evidence>
<evidence type="ECO:0000313" key="7">
    <source>
        <dbReference type="Proteomes" id="UP000325187"/>
    </source>
</evidence>
<feature type="region of interest" description="Disordered" evidence="1">
    <location>
        <begin position="246"/>
        <end position="271"/>
    </location>
</feature>
<feature type="domain" description="Methyltransferase type 11" evidence="3">
    <location>
        <begin position="137"/>
        <end position="177"/>
    </location>
</feature>
<proteinExistence type="predicted"/>
<dbReference type="InterPro" id="IPR029063">
    <property type="entry name" value="SAM-dependent_MTases_sf"/>
</dbReference>
<dbReference type="Pfam" id="PF08241">
    <property type="entry name" value="Methyltransf_11"/>
    <property type="match status" value="1"/>
</dbReference>
<dbReference type="EMBL" id="BKCM01000006">
    <property type="protein sequence ID" value="GER00790.1"/>
    <property type="molecule type" value="Genomic_DNA"/>
</dbReference>
<dbReference type="RefSeq" id="WP_210431928.1">
    <property type="nucleotide sequence ID" value="NZ_BKCL01000012.1"/>
</dbReference>
<keyword evidence="5" id="KW-0489">Methyltransferase</keyword>
<dbReference type="Proteomes" id="UP000322084">
    <property type="component" value="Unassembled WGS sequence"/>
</dbReference>
<dbReference type="SUPFAM" id="SSF53335">
    <property type="entry name" value="S-adenosyl-L-methionine-dependent methyltransferases"/>
    <property type="match status" value="1"/>
</dbReference>
<feature type="signal peptide" evidence="2">
    <location>
        <begin position="1"/>
        <end position="20"/>
    </location>
</feature>
<evidence type="ECO:0000256" key="1">
    <source>
        <dbReference type="SAM" id="MobiDB-lite"/>
    </source>
</evidence>
<dbReference type="CDD" id="cd02440">
    <property type="entry name" value="AdoMet_MTases"/>
    <property type="match status" value="1"/>
</dbReference>
<keyword evidence="5" id="KW-0808">Transferase</keyword>
<protein>
    <submittedName>
        <fullName evidence="5">Methyltransferase</fullName>
    </submittedName>
</protein>